<comment type="caution">
    <text evidence="3">The sequence shown here is derived from an EMBL/GenBank/DDBJ whole genome shotgun (WGS) entry which is preliminary data.</text>
</comment>
<protein>
    <submittedName>
        <fullName evidence="3">Maleylpyruvate isomerase family mycothiol-dependent enzyme</fullName>
    </submittedName>
</protein>
<evidence type="ECO:0000259" key="1">
    <source>
        <dbReference type="Pfam" id="PF07398"/>
    </source>
</evidence>
<evidence type="ECO:0000259" key="2">
    <source>
        <dbReference type="Pfam" id="PF11716"/>
    </source>
</evidence>
<dbReference type="PANTHER" id="PTHR40758:SF1">
    <property type="entry name" value="CONSERVED PROTEIN"/>
    <property type="match status" value="1"/>
</dbReference>
<evidence type="ECO:0000313" key="4">
    <source>
        <dbReference type="Proteomes" id="UP001597307"/>
    </source>
</evidence>
<feature type="domain" description="Mycothiol-dependent maleylpyruvate isomerase metal-binding" evidence="2">
    <location>
        <begin position="25"/>
        <end position="136"/>
    </location>
</feature>
<keyword evidence="3" id="KW-0413">Isomerase</keyword>
<dbReference type="SUPFAM" id="SSF109854">
    <property type="entry name" value="DinB/YfiT-like putative metalloenzymes"/>
    <property type="match status" value="1"/>
</dbReference>
<dbReference type="InterPro" id="IPR034660">
    <property type="entry name" value="DinB/YfiT-like"/>
</dbReference>
<dbReference type="InterPro" id="IPR017517">
    <property type="entry name" value="Maleyloyr_isom"/>
</dbReference>
<dbReference type="Pfam" id="PF07398">
    <property type="entry name" value="MDMPI_C"/>
    <property type="match status" value="1"/>
</dbReference>
<dbReference type="GO" id="GO:0016853">
    <property type="term" value="F:isomerase activity"/>
    <property type="evidence" value="ECO:0007669"/>
    <property type="project" value="UniProtKB-KW"/>
</dbReference>
<reference evidence="4" key="1">
    <citation type="journal article" date="2019" name="Int. J. Syst. Evol. Microbiol.">
        <title>The Global Catalogue of Microorganisms (GCM) 10K type strain sequencing project: providing services to taxonomists for standard genome sequencing and annotation.</title>
        <authorList>
            <consortium name="The Broad Institute Genomics Platform"/>
            <consortium name="The Broad Institute Genome Sequencing Center for Infectious Disease"/>
            <person name="Wu L."/>
            <person name="Ma J."/>
        </authorList>
    </citation>
    <scope>NUCLEOTIDE SEQUENCE [LARGE SCALE GENOMIC DNA]</scope>
    <source>
        <strain evidence="4">JCM 11496</strain>
    </source>
</reference>
<dbReference type="InterPro" id="IPR010872">
    <property type="entry name" value="MDMPI_C-term_domain"/>
</dbReference>
<sequence length="246" mass="27412">MTAPYPYALPFDRYRALLARDHSRMVELAPSALTLPVPACPGWTGEDLVRHTAMVYLHKSESIRTGARPTGTWPPPELDQMQPVPALQHCYARLMDQFDVRAPTEPAFTWVKDDQTVGFWIRRLAHETSIHRHDLESALGHPHPIDPDLAVDGIDEILTVMLVRSKPDDDASGATVTLRSAGLAWTLTIAPEVVTLERQVSDRADTQISGRPAELLLWLWGRGPLPEGNPRSRAADELRRRLASAT</sequence>
<feature type="domain" description="MDMPI C-terminal" evidence="1">
    <location>
        <begin position="148"/>
        <end position="227"/>
    </location>
</feature>
<evidence type="ECO:0000313" key="3">
    <source>
        <dbReference type="EMBL" id="MFD1845874.1"/>
    </source>
</evidence>
<gene>
    <name evidence="3" type="ORF">ACFSFX_04610</name>
</gene>
<dbReference type="Pfam" id="PF11716">
    <property type="entry name" value="MDMPI_N"/>
    <property type="match status" value="1"/>
</dbReference>
<proteinExistence type="predicted"/>
<dbReference type="RefSeq" id="WP_343878120.1">
    <property type="nucleotide sequence ID" value="NZ_BAAAIJ010000009.1"/>
</dbReference>
<accession>A0ABW4Q616</accession>
<dbReference type="EMBL" id="JBHUGA010000009">
    <property type="protein sequence ID" value="MFD1845874.1"/>
    <property type="molecule type" value="Genomic_DNA"/>
</dbReference>
<keyword evidence="4" id="KW-1185">Reference proteome</keyword>
<dbReference type="Proteomes" id="UP001597307">
    <property type="component" value="Unassembled WGS sequence"/>
</dbReference>
<organism evidence="3 4">
    <name type="scientific">Arthrobacter flavus</name>
    <dbReference type="NCBI Taxonomy" id="95172"/>
    <lineage>
        <taxon>Bacteria</taxon>
        <taxon>Bacillati</taxon>
        <taxon>Actinomycetota</taxon>
        <taxon>Actinomycetes</taxon>
        <taxon>Micrococcales</taxon>
        <taxon>Micrococcaceae</taxon>
        <taxon>Arthrobacter</taxon>
    </lineage>
</organism>
<dbReference type="NCBIfam" id="TIGR03083">
    <property type="entry name" value="maleylpyruvate isomerase family mycothiol-dependent enzyme"/>
    <property type="match status" value="1"/>
</dbReference>
<name>A0ABW4Q616_9MICC</name>
<dbReference type="InterPro" id="IPR024344">
    <property type="entry name" value="MDMPI_metal-binding"/>
</dbReference>
<dbReference type="PANTHER" id="PTHR40758">
    <property type="entry name" value="CONSERVED PROTEIN"/>
    <property type="match status" value="1"/>
</dbReference>